<feature type="transmembrane region" description="Helical" evidence="4">
    <location>
        <begin position="34"/>
        <end position="55"/>
    </location>
</feature>
<evidence type="ECO:0000256" key="2">
    <source>
        <dbReference type="ARBA" id="ARBA00022676"/>
    </source>
</evidence>
<evidence type="ECO:0000256" key="4">
    <source>
        <dbReference type="SAM" id="Phobius"/>
    </source>
</evidence>
<dbReference type="FunFam" id="3.40.50.2000:FF:000021">
    <property type="entry name" value="UDP-glucuronosyltransferase"/>
    <property type="match status" value="1"/>
</dbReference>
<dbReference type="Gene3D" id="3.40.50.2000">
    <property type="entry name" value="Glycogen Phosphorylase B"/>
    <property type="match status" value="1"/>
</dbReference>
<dbReference type="PANTHER" id="PTHR48043">
    <property type="entry name" value="EG:EG0003.4 PROTEIN-RELATED"/>
    <property type="match status" value="1"/>
</dbReference>
<keyword evidence="4" id="KW-0472">Membrane</keyword>
<dbReference type="Proteomes" id="UP000694845">
    <property type="component" value="Unplaced"/>
</dbReference>
<dbReference type="GeneID" id="110983599"/>
<feature type="transmembrane region" description="Helical" evidence="4">
    <location>
        <begin position="270"/>
        <end position="293"/>
    </location>
</feature>
<evidence type="ECO:0000313" key="5">
    <source>
        <dbReference type="Proteomes" id="UP000694845"/>
    </source>
</evidence>
<comment type="similarity">
    <text evidence="1">Belongs to the UDP-glycosyltransferase family.</text>
</comment>
<keyword evidence="4" id="KW-0812">Transmembrane</keyword>
<organism evidence="5 7">
    <name type="scientific">Acanthaster planci</name>
    <name type="common">Crown-of-thorns starfish</name>
    <dbReference type="NCBI Taxonomy" id="133434"/>
    <lineage>
        <taxon>Eukaryota</taxon>
        <taxon>Metazoa</taxon>
        <taxon>Echinodermata</taxon>
        <taxon>Eleutherozoa</taxon>
        <taxon>Asterozoa</taxon>
        <taxon>Asteroidea</taxon>
        <taxon>Valvatacea</taxon>
        <taxon>Valvatida</taxon>
        <taxon>Acanthasteridae</taxon>
        <taxon>Acanthaster</taxon>
    </lineage>
</organism>
<protein>
    <submittedName>
        <fullName evidence="6 7">UDP-glucuronosyltransferase 1-8-like isoform X2</fullName>
    </submittedName>
</protein>
<keyword evidence="4" id="KW-1133">Transmembrane helix</keyword>
<dbReference type="GO" id="GO:0008194">
    <property type="term" value="F:UDP-glycosyltransferase activity"/>
    <property type="evidence" value="ECO:0007669"/>
    <property type="project" value="InterPro"/>
</dbReference>
<evidence type="ECO:0000313" key="7">
    <source>
        <dbReference type="RefSeq" id="XP_022098654.1"/>
    </source>
</evidence>
<dbReference type="InterPro" id="IPR002213">
    <property type="entry name" value="UDP_glucos_trans"/>
</dbReference>
<gene>
    <name evidence="6 7" type="primary">LOC110983599</name>
</gene>
<dbReference type="InterPro" id="IPR050271">
    <property type="entry name" value="UDP-glycosyltransferase"/>
</dbReference>
<dbReference type="RefSeq" id="XP_022098653.1">
    <property type="nucleotide sequence ID" value="XM_022242961.1"/>
</dbReference>
<evidence type="ECO:0000256" key="3">
    <source>
        <dbReference type="ARBA" id="ARBA00022679"/>
    </source>
</evidence>
<evidence type="ECO:0000256" key="1">
    <source>
        <dbReference type="ARBA" id="ARBA00009995"/>
    </source>
</evidence>
<reference evidence="6 7" key="1">
    <citation type="submission" date="2025-04" db="UniProtKB">
        <authorList>
            <consortium name="RefSeq"/>
        </authorList>
    </citation>
    <scope>IDENTIFICATION</scope>
</reference>
<dbReference type="AlphaFoldDB" id="A0A8B7YZ74"/>
<keyword evidence="3" id="KW-0808">Transferase</keyword>
<dbReference type="RefSeq" id="XP_022098654.1">
    <property type="nucleotide sequence ID" value="XM_022242962.1"/>
</dbReference>
<dbReference type="Pfam" id="PF00201">
    <property type="entry name" value="UDPGT"/>
    <property type="match status" value="2"/>
</dbReference>
<keyword evidence="5" id="KW-1185">Reference proteome</keyword>
<accession>A0A8B7YZ74</accession>
<name>A0A8B7YZ74_ACAPL</name>
<proteinExistence type="inferred from homology"/>
<sequence length="313" mass="35074">MTALEEVAYWVEYAVRHGTDHLKPRAMQLSFVQYYLLDVIAITVVIVTIMCWCVVNVGRCLFRGFTPPVEWQSFVDGAGEHGIVIMALGTLISDELTDQQAESIASSLALLSQKVAWSYSGKLPKTLGNNTKVVKWLPQNDLLGHPKTRAFISHGGLNSIHQCIYHAVPMVGIPVFGDQKDNFIRLGAKGMSVLLDIHQLTERSIYDATVEIIYNETYKEAVQRYSAIARDRVTPMTALEEVAYWVEYAVRHGTDHLKPRAMQLSFVQYYLLDVIAITVVIVTIMCWCVVNVGRCLFRGFTPPVVRVPGIPVS</sequence>
<keyword evidence="2" id="KW-0328">Glycosyltransferase</keyword>
<dbReference type="CDD" id="cd03784">
    <property type="entry name" value="GT1_Gtf-like"/>
    <property type="match status" value="1"/>
</dbReference>
<dbReference type="SUPFAM" id="SSF53756">
    <property type="entry name" value="UDP-Glycosyltransferase/glycogen phosphorylase"/>
    <property type="match status" value="1"/>
</dbReference>
<dbReference type="OrthoDB" id="5835829at2759"/>
<evidence type="ECO:0000313" key="6">
    <source>
        <dbReference type="RefSeq" id="XP_022098653.1"/>
    </source>
</evidence>
<dbReference type="PANTHER" id="PTHR48043:SF145">
    <property type="entry name" value="FI06409P-RELATED"/>
    <property type="match status" value="1"/>
</dbReference>